<feature type="compositionally biased region" description="Polar residues" evidence="3">
    <location>
        <begin position="260"/>
        <end position="280"/>
    </location>
</feature>
<dbReference type="PROSITE" id="PS51419">
    <property type="entry name" value="RAB"/>
    <property type="match status" value="1"/>
</dbReference>
<comment type="caution">
    <text evidence="4">The sequence shown here is derived from an EMBL/GenBank/DDBJ whole genome shotgun (WGS) entry which is preliminary data.</text>
</comment>
<dbReference type="PANTHER" id="PTHR47977">
    <property type="entry name" value="RAS-RELATED PROTEIN RAB"/>
    <property type="match status" value="1"/>
</dbReference>
<dbReference type="Proteomes" id="UP001285441">
    <property type="component" value="Unassembled WGS sequence"/>
</dbReference>
<evidence type="ECO:0000256" key="3">
    <source>
        <dbReference type="SAM" id="MobiDB-lite"/>
    </source>
</evidence>
<accession>A0AAE0U1U7</accession>
<organism evidence="4 5">
    <name type="scientific">Podospora didyma</name>
    <dbReference type="NCBI Taxonomy" id="330526"/>
    <lineage>
        <taxon>Eukaryota</taxon>
        <taxon>Fungi</taxon>
        <taxon>Dikarya</taxon>
        <taxon>Ascomycota</taxon>
        <taxon>Pezizomycotina</taxon>
        <taxon>Sordariomycetes</taxon>
        <taxon>Sordariomycetidae</taxon>
        <taxon>Sordariales</taxon>
        <taxon>Podosporaceae</taxon>
        <taxon>Podospora</taxon>
    </lineage>
</organism>
<protein>
    <submittedName>
        <fullName evidence="4">P-loop containing nucleoside triphosphate hydrolase protein</fullName>
    </submittedName>
</protein>
<keyword evidence="1" id="KW-0547">Nucleotide-binding</keyword>
<dbReference type="InterPro" id="IPR027417">
    <property type="entry name" value="P-loop_NTPase"/>
</dbReference>
<dbReference type="PROSITE" id="PS51421">
    <property type="entry name" value="RAS"/>
    <property type="match status" value="1"/>
</dbReference>
<reference evidence="4" key="2">
    <citation type="submission" date="2023-06" db="EMBL/GenBank/DDBJ databases">
        <authorList>
            <consortium name="Lawrence Berkeley National Laboratory"/>
            <person name="Haridas S."/>
            <person name="Hensen N."/>
            <person name="Bonometti L."/>
            <person name="Westerberg I."/>
            <person name="Brannstrom I.O."/>
            <person name="Guillou S."/>
            <person name="Cros-Aarteil S."/>
            <person name="Calhoun S."/>
            <person name="Kuo A."/>
            <person name="Mondo S."/>
            <person name="Pangilinan J."/>
            <person name="Riley R."/>
            <person name="LaButti K."/>
            <person name="Andreopoulos B."/>
            <person name="Lipzen A."/>
            <person name="Chen C."/>
            <person name="Yanf M."/>
            <person name="Daum C."/>
            <person name="Ng V."/>
            <person name="Clum A."/>
            <person name="Steindorff A."/>
            <person name="Ohm R."/>
            <person name="Martin F."/>
            <person name="Silar P."/>
            <person name="Natvig D."/>
            <person name="Lalanne C."/>
            <person name="Gautier V."/>
            <person name="Ament-velasquez S.L."/>
            <person name="Kruys A."/>
            <person name="Hutchinson M.I."/>
            <person name="Powell A.J."/>
            <person name="Barry K."/>
            <person name="Miller A.N."/>
            <person name="Grigoriev I.V."/>
            <person name="Debuchy R."/>
            <person name="Gladieux P."/>
            <person name="Thoren M.H."/>
            <person name="Johannesson H."/>
        </authorList>
    </citation>
    <scope>NUCLEOTIDE SEQUENCE</scope>
    <source>
        <strain evidence="4">CBS 232.78</strain>
    </source>
</reference>
<reference evidence="4" key="1">
    <citation type="journal article" date="2023" name="Mol. Phylogenet. Evol.">
        <title>Genome-scale phylogeny and comparative genomics of the fungal order Sordariales.</title>
        <authorList>
            <person name="Hensen N."/>
            <person name="Bonometti L."/>
            <person name="Westerberg I."/>
            <person name="Brannstrom I.O."/>
            <person name="Guillou S."/>
            <person name="Cros-Aarteil S."/>
            <person name="Calhoun S."/>
            <person name="Haridas S."/>
            <person name="Kuo A."/>
            <person name="Mondo S."/>
            <person name="Pangilinan J."/>
            <person name="Riley R."/>
            <person name="LaButti K."/>
            <person name="Andreopoulos B."/>
            <person name="Lipzen A."/>
            <person name="Chen C."/>
            <person name="Yan M."/>
            <person name="Daum C."/>
            <person name="Ng V."/>
            <person name="Clum A."/>
            <person name="Steindorff A."/>
            <person name="Ohm R.A."/>
            <person name="Martin F."/>
            <person name="Silar P."/>
            <person name="Natvig D.O."/>
            <person name="Lalanne C."/>
            <person name="Gautier V."/>
            <person name="Ament-Velasquez S.L."/>
            <person name="Kruys A."/>
            <person name="Hutchinson M.I."/>
            <person name="Powell A.J."/>
            <person name="Barry K."/>
            <person name="Miller A.N."/>
            <person name="Grigoriev I.V."/>
            <person name="Debuchy R."/>
            <person name="Gladieux P."/>
            <person name="Hiltunen Thoren M."/>
            <person name="Johannesson H."/>
        </authorList>
    </citation>
    <scope>NUCLEOTIDE SEQUENCE</scope>
    <source>
        <strain evidence="4">CBS 232.78</strain>
    </source>
</reference>
<dbReference type="Gene3D" id="3.40.50.300">
    <property type="entry name" value="P-loop containing nucleotide triphosphate hydrolases"/>
    <property type="match status" value="1"/>
</dbReference>
<evidence type="ECO:0000256" key="2">
    <source>
        <dbReference type="ARBA" id="ARBA00023134"/>
    </source>
</evidence>
<sequence>MPGTLKIPLKMEGGRPLPAAALRPASRPSSPATFNFGADNFSPFNIETMTPFQIISNNQQTQEQSLKTKHRKTTVIAYANEMTTRAAVESDPISPSSSSRADLLYGHAIITGGEVTYKTSRRLENWLASLEPPLRFHDDESGPSRSPSPAISPVMVDFLRHLSLNDRNAIPCSSAATRAPSPLSAADGKKPVMSSPMNLECINEEAEGARAAQQRSKRHSDDSYDQPSSKRSRFSDSIRQTLSRLSGRRTSFEKHPASASARSNPGPSAHTSRNTLSRMSRVTGFQETLQTRNIKICLLGDTNSGKTALAIRLTSGFFHEQKSRSISTDVRIFSVAGDDGEILTIELWDFPGRIATHHNNSQLMEKFFHAVVICYNIEDASNLKSILEVWKPKLETTLLGECPLFVLGLKKDTRPDFPTLGLSFLPKQEPASAAEGRKIATLAHAQGFAECSAKTGENVQEAWHEIVNFVIAKKRNHKKNNSKGINKIFLRGESKGPSFVLAETLSGFYGGVNGGGYHSRNLSSFIGNL</sequence>
<evidence type="ECO:0000313" key="4">
    <source>
        <dbReference type="EMBL" id="KAK3387489.1"/>
    </source>
</evidence>
<proteinExistence type="predicted"/>
<dbReference type="SMART" id="SM00173">
    <property type="entry name" value="RAS"/>
    <property type="match status" value="1"/>
</dbReference>
<dbReference type="Pfam" id="PF00071">
    <property type="entry name" value="Ras"/>
    <property type="match status" value="1"/>
</dbReference>
<dbReference type="AlphaFoldDB" id="A0AAE0U1U7"/>
<name>A0AAE0U1U7_9PEZI</name>
<evidence type="ECO:0000256" key="1">
    <source>
        <dbReference type="ARBA" id="ARBA00022741"/>
    </source>
</evidence>
<dbReference type="InterPro" id="IPR001806">
    <property type="entry name" value="Small_GTPase"/>
</dbReference>
<dbReference type="EMBL" id="JAULSW010000003">
    <property type="protein sequence ID" value="KAK3387489.1"/>
    <property type="molecule type" value="Genomic_DNA"/>
</dbReference>
<dbReference type="PRINTS" id="PR00449">
    <property type="entry name" value="RASTRNSFRMNG"/>
</dbReference>
<dbReference type="GO" id="GO:0005525">
    <property type="term" value="F:GTP binding"/>
    <property type="evidence" value="ECO:0007669"/>
    <property type="project" value="UniProtKB-KW"/>
</dbReference>
<feature type="region of interest" description="Disordered" evidence="3">
    <location>
        <begin position="172"/>
        <end position="280"/>
    </location>
</feature>
<dbReference type="SMART" id="SM00175">
    <property type="entry name" value="RAB"/>
    <property type="match status" value="1"/>
</dbReference>
<keyword evidence="2" id="KW-0342">GTP-binding</keyword>
<dbReference type="SMART" id="SM00174">
    <property type="entry name" value="RHO"/>
    <property type="match status" value="1"/>
</dbReference>
<dbReference type="GO" id="GO:0003924">
    <property type="term" value="F:GTPase activity"/>
    <property type="evidence" value="ECO:0007669"/>
    <property type="project" value="InterPro"/>
</dbReference>
<evidence type="ECO:0000313" key="5">
    <source>
        <dbReference type="Proteomes" id="UP001285441"/>
    </source>
</evidence>
<dbReference type="InterPro" id="IPR050227">
    <property type="entry name" value="Rab"/>
</dbReference>
<keyword evidence="5" id="KW-1185">Reference proteome</keyword>
<feature type="compositionally biased region" description="Polar residues" evidence="3">
    <location>
        <begin position="225"/>
        <end position="244"/>
    </location>
</feature>
<dbReference type="SUPFAM" id="SSF52540">
    <property type="entry name" value="P-loop containing nucleoside triphosphate hydrolases"/>
    <property type="match status" value="1"/>
</dbReference>
<gene>
    <name evidence="4" type="ORF">B0H63DRAFT_541838</name>
</gene>
<keyword evidence="4" id="KW-0378">Hydrolase</keyword>